<dbReference type="GO" id="GO:0016757">
    <property type="term" value="F:glycosyltransferase activity"/>
    <property type="evidence" value="ECO:0007669"/>
    <property type="project" value="InterPro"/>
</dbReference>
<feature type="domain" description="Glycosyl transferase family 1" evidence="1">
    <location>
        <begin position="151"/>
        <end position="300"/>
    </location>
</feature>
<accession>A0A223N0U4</accession>
<protein>
    <recommendedName>
        <fullName evidence="1">Glycosyl transferase family 1 domain-containing protein</fullName>
    </recommendedName>
</protein>
<reference evidence="2 3" key="1">
    <citation type="submission" date="2017-08" db="EMBL/GenBank/DDBJ databases">
        <title>The Vibrio qinghaiensis sp.-Q67 is a luminous bacteria isolated firstly from Qinghai lake, Qinghai province, China, which has been proved to be very sensitive to detect environmental and food pollutants. Therefore, complete genome analysis of V. qinghaiensis sp.-Q67 highlights the potential application of this strain on detection of hazards in the contaminated environments.</title>
        <authorList>
            <person name="Gong L."/>
        </authorList>
    </citation>
    <scope>NUCLEOTIDE SEQUENCE [LARGE SCALE GENOMIC DNA]</scope>
    <source>
        <strain evidence="2 3">Q67</strain>
    </source>
</reference>
<proteinExistence type="predicted"/>
<evidence type="ECO:0000313" key="3">
    <source>
        <dbReference type="Proteomes" id="UP000215148"/>
    </source>
</evidence>
<keyword evidence="3" id="KW-1185">Reference proteome</keyword>
<evidence type="ECO:0000313" key="2">
    <source>
        <dbReference type="EMBL" id="ASU23317.1"/>
    </source>
</evidence>
<dbReference type="AlphaFoldDB" id="A0A223N0U4"/>
<dbReference type="RefSeq" id="WP_094500648.1">
    <property type="nucleotide sequence ID" value="NZ_CAWNHI010000001.1"/>
</dbReference>
<dbReference type="GO" id="GO:1901135">
    <property type="term" value="P:carbohydrate derivative metabolic process"/>
    <property type="evidence" value="ECO:0007669"/>
    <property type="project" value="UniProtKB-ARBA"/>
</dbReference>
<dbReference type="Pfam" id="PF00534">
    <property type="entry name" value="Glycos_transf_1"/>
    <property type="match status" value="1"/>
</dbReference>
<dbReference type="Gene3D" id="3.40.50.2000">
    <property type="entry name" value="Glycogen Phosphorylase B"/>
    <property type="match status" value="2"/>
</dbReference>
<dbReference type="SUPFAM" id="SSF53756">
    <property type="entry name" value="UDP-Glycosyltransferase/glycogen phosphorylase"/>
    <property type="match status" value="1"/>
</dbReference>
<dbReference type="EMBL" id="CP022741">
    <property type="protein sequence ID" value="ASU23317.1"/>
    <property type="molecule type" value="Genomic_DNA"/>
</dbReference>
<dbReference type="Proteomes" id="UP000215148">
    <property type="component" value="Chromosome 1"/>
</dbReference>
<name>A0A223N0U4_9VIBR</name>
<organism evidence="2 3">
    <name type="scientific">Vibrio qinghaiensis</name>
    <dbReference type="NCBI Taxonomy" id="2025808"/>
    <lineage>
        <taxon>Bacteria</taxon>
        <taxon>Pseudomonadati</taxon>
        <taxon>Pseudomonadota</taxon>
        <taxon>Gammaproteobacteria</taxon>
        <taxon>Vibrionales</taxon>
        <taxon>Vibrionaceae</taxon>
        <taxon>Vibrio</taxon>
    </lineage>
</organism>
<gene>
    <name evidence="2" type="ORF">CCZ37_12275</name>
</gene>
<sequence>MKGDSVYIQLNNHSNVIGGQEIYLIRLSEQLKNDGFSISFMGMPESLRSLSTVFNIDGKLIIKVLNGNSSMYKGFFEKGSLIYIQHSDINDSQAPVYKKIIRKILLYLCLKRVDAVIRVCNKCIPDKYAKGKITTVYNGVELKTEVPRELSGKLNLLMVGAINENKNQKLAIEALVHIEDATLTLVGSGADIESLKLFAIDLGVSERVHWAGFQDDPTQYYEQADLLLMLSKNEAFPFVVLEAMAQGVPVVAVPVGGVPEAVQHLDNGLLLDGYQPQQLALAIHKIQQDRALYTTLSKNSIATIKNKFSLEKMTQGFIAVVDQVLEKRGVK</sequence>
<dbReference type="PANTHER" id="PTHR12526">
    <property type="entry name" value="GLYCOSYLTRANSFERASE"/>
    <property type="match status" value="1"/>
</dbReference>
<evidence type="ECO:0000259" key="1">
    <source>
        <dbReference type="Pfam" id="PF00534"/>
    </source>
</evidence>
<dbReference type="KEGG" id="vqi:CCZ37_12275"/>
<dbReference type="InterPro" id="IPR001296">
    <property type="entry name" value="Glyco_trans_1"/>
</dbReference>
<dbReference type="PANTHER" id="PTHR12526:SF638">
    <property type="entry name" value="SPORE COAT PROTEIN SA"/>
    <property type="match status" value="1"/>
</dbReference>
<dbReference type="CDD" id="cd03801">
    <property type="entry name" value="GT4_PimA-like"/>
    <property type="match status" value="1"/>
</dbReference>